<evidence type="ECO:0000313" key="5">
    <source>
        <dbReference type="Proteomes" id="UP001175261"/>
    </source>
</evidence>
<gene>
    <name evidence="4" type="ORF">NLU13_3194</name>
</gene>
<reference evidence="4" key="1">
    <citation type="submission" date="2022-10" db="EMBL/GenBank/DDBJ databases">
        <title>Determination and structural analysis of whole genome sequence of Sarocladium strictum F4-1.</title>
        <authorList>
            <person name="Hu L."/>
            <person name="Jiang Y."/>
        </authorList>
    </citation>
    <scope>NUCLEOTIDE SEQUENCE</scope>
    <source>
        <strain evidence="4">F4-1</strain>
    </source>
</reference>
<dbReference type="InterPro" id="IPR029058">
    <property type="entry name" value="AB_hydrolase_fold"/>
</dbReference>
<dbReference type="PANTHER" id="PTHR43248">
    <property type="entry name" value="2-SUCCINYL-6-HYDROXY-2,4-CYCLOHEXADIENE-1-CARBOXYLATE SYNTHASE"/>
    <property type="match status" value="1"/>
</dbReference>
<accession>A0AA39GNC5</accession>
<comment type="caution">
    <text evidence="4">The sequence shown here is derived from an EMBL/GenBank/DDBJ whole genome shotgun (WGS) entry which is preliminary data.</text>
</comment>
<protein>
    <recommendedName>
        <fullName evidence="3">AB hydrolase-1 domain-containing protein</fullName>
    </recommendedName>
</protein>
<evidence type="ECO:0000256" key="1">
    <source>
        <dbReference type="ARBA" id="ARBA00010088"/>
    </source>
</evidence>
<dbReference type="PANTHER" id="PTHR43248:SF2">
    <property type="entry name" value="PROLYL AMINOPEPTIDASE"/>
    <property type="match status" value="1"/>
</dbReference>
<dbReference type="PRINTS" id="PR00793">
    <property type="entry name" value="PROAMNOPTASE"/>
</dbReference>
<dbReference type="EMBL" id="JAPDFR010000002">
    <property type="protein sequence ID" value="KAK0389619.1"/>
    <property type="molecule type" value="Genomic_DNA"/>
</dbReference>
<feature type="domain" description="AB hydrolase-1" evidence="3">
    <location>
        <begin position="69"/>
        <end position="225"/>
    </location>
</feature>
<dbReference type="InterPro" id="IPR000073">
    <property type="entry name" value="AB_hydrolase_1"/>
</dbReference>
<dbReference type="InterPro" id="IPR051601">
    <property type="entry name" value="Serine_prot/Carboxylest_S33"/>
</dbReference>
<dbReference type="GO" id="GO:0008233">
    <property type="term" value="F:peptidase activity"/>
    <property type="evidence" value="ECO:0007669"/>
    <property type="project" value="InterPro"/>
</dbReference>
<sequence>MASQLPISPAKLISEQSYIAPKALRVTELFFQVPLDYSKPDSRTITLFANRVTQHCTSTDDSTEPRRYLVYLEGGPGFGNVAPQDHPLTATALAKGYQLLLLDHRGTGLSTPVSTEMLQDLGGVDAQVDYLKLMRQDNTVRDCEAVRKCLTEGWPEHLRPWSAHGQSYGGFISMSYLSMHPEGLKEVFLTGGLPPIGVPVDEVYRKTFGKAIERNEAYFNKFPQDMDALKQIIGFVGSRTEPIVMPGGGLLTTQRLMTLGSAFGLHGGLDRIHSIILRLKTSLDQFGFLSRASLSAVETSVPFDENIIYAILHEAIYCDGPEPSAWSASRVGKQVEGYWWLKEGHEKSRPDEPLYFSGEHVFPFYFETYAELRPLKEVAEKLAHVDDWSPLYDVDQLRRNKVPVYAATFIEDLYVNYELACRTAKLVKNTKVFETNLLYHNALRAKTEEVLPRLFSLRDEVID</sequence>
<name>A0AA39GNC5_SARSR</name>
<keyword evidence="2" id="KW-0378">Hydrolase</keyword>
<dbReference type="Proteomes" id="UP001175261">
    <property type="component" value="Unassembled WGS sequence"/>
</dbReference>
<comment type="similarity">
    <text evidence="1">Belongs to the peptidase S33 family.</text>
</comment>
<dbReference type="Pfam" id="PF00561">
    <property type="entry name" value="Abhydrolase_1"/>
    <property type="match status" value="1"/>
</dbReference>
<evidence type="ECO:0000256" key="2">
    <source>
        <dbReference type="ARBA" id="ARBA00022801"/>
    </source>
</evidence>
<keyword evidence="5" id="KW-1185">Reference proteome</keyword>
<dbReference type="SUPFAM" id="SSF53474">
    <property type="entry name" value="alpha/beta-Hydrolases"/>
    <property type="match status" value="1"/>
</dbReference>
<evidence type="ECO:0000259" key="3">
    <source>
        <dbReference type="Pfam" id="PF00561"/>
    </source>
</evidence>
<evidence type="ECO:0000313" key="4">
    <source>
        <dbReference type="EMBL" id="KAK0389619.1"/>
    </source>
</evidence>
<dbReference type="AlphaFoldDB" id="A0AA39GNC5"/>
<organism evidence="4 5">
    <name type="scientific">Sarocladium strictum</name>
    <name type="common">Black bundle disease fungus</name>
    <name type="synonym">Acremonium strictum</name>
    <dbReference type="NCBI Taxonomy" id="5046"/>
    <lineage>
        <taxon>Eukaryota</taxon>
        <taxon>Fungi</taxon>
        <taxon>Dikarya</taxon>
        <taxon>Ascomycota</taxon>
        <taxon>Pezizomycotina</taxon>
        <taxon>Sordariomycetes</taxon>
        <taxon>Hypocreomycetidae</taxon>
        <taxon>Hypocreales</taxon>
        <taxon>Sarocladiaceae</taxon>
        <taxon>Sarocladium</taxon>
    </lineage>
</organism>
<dbReference type="InterPro" id="IPR002410">
    <property type="entry name" value="Peptidase_S33"/>
</dbReference>
<dbReference type="Gene3D" id="3.40.50.1820">
    <property type="entry name" value="alpha/beta hydrolase"/>
    <property type="match status" value="1"/>
</dbReference>
<proteinExistence type="inferred from homology"/>
<dbReference type="GO" id="GO:0006508">
    <property type="term" value="P:proteolysis"/>
    <property type="evidence" value="ECO:0007669"/>
    <property type="project" value="InterPro"/>
</dbReference>